<keyword evidence="2" id="KW-1185">Reference proteome</keyword>
<evidence type="ECO:0000313" key="1">
    <source>
        <dbReference type="EMBL" id="GIX73435.1"/>
    </source>
</evidence>
<reference evidence="1 2" key="1">
    <citation type="submission" date="2021-06" db="EMBL/GenBank/DDBJ databases">
        <title>Caerostris darwini draft genome.</title>
        <authorList>
            <person name="Kono N."/>
            <person name="Arakawa K."/>
        </authorList>
    </citation>
    <scope>NUCLEOTIDE SEQUENCE [LARGE SCALE GENOMIC DNA]</scope>
</reference>
<name>A0AAV4MM62_9ARAC</name>
<protein>
    <submittedName>
        <fullName evidence="1">Uncharacterized protein</fullName>
    </submittedName>
</protein>
<proteinExistence type="predicted"/>
<comment type="caution">
    <text evidence="1">The sequence shown here is derived from an EMBL/GenBank/DDBJ whole genome shotgun (WGS) entry which is preliminary data.</text>
</comment>
<gene>
    <name evidence="1" type="ORF">CDAR_811</name>
</gene>
<accession>A0AAV4MM62</accession>
<organism evidence="1 2">
    <name type="scientific">Caerostris darwini</name>
    <dbReference type="NCBI Taxonomy" id="1538125"/>
    <lineage>
        <taxon>Eukaryota</taxon>
        <taxon>Metazoa</taxon>
        <taxon>Ecdysozoa</taxon>
        <taxon>Arthropoda</taxon>
        <taxon>Chelicerata</taxon>
        <taxon>Arachnida</taxon>
        <taxon>Araneae</taxon>
        <taxon>Araneomorphae</taxon>
        <taxon>Entelegynae</taxon>
        <taxon>Araneoidea</taxon>
        <taxon>Araneidae</taxon>
        <taxon>Caerostris</taxon>
    </lineage>
</organism>
<sequence length="92" mass="10687">MDGWLWADLRRSFLHQQYASHTLSFLSLFCKNCPFAYGGGQKAFDSLELGISRIHQGMQRIKKTFQRATLLIHPINNIRVNQTEKFRFGNAN</sequence>
<dbReference type="EMBL" id="BPLQ01000607">
    <property type="protein sequence ID" value="GIX73435.1"/>
    <property type="molecule type" value="Genomic_DNA"/>
</dbReference>
<dbReference type="AlphaFoldDB" id="A0AAV4MM62"/>
<evidence type="ECO:0000313" key="2">
    <source>
        <dbReference type="Proteomes" id="UP001054837"/>
    </source>
</evidence>
<dbReference type="Proteomes" id="UP001054837">
    <property type="component" value="Unassembled WGS sequence"/>
</dbReference>